<accession>A0AA88CPX1</accession>
<protein>
    <submittedName>
        <fullName evidence="1">Uncharacterized protein</fullName>
    </submittedName>
</protein>
<evidence type="ECO:0000313" key="2">
    <source>
        <dbReference type="Proteomes" id="UP001187192"/>
    </source>
</evidence>
<dbReference type="PANTHER" id="PTHR33358:SF7">
    <property type="entry name" value="F-BOX PROTEIN"/>
    <property type="match status" value="1"/>
</dbReference>
<evidence type="ECO:0000313" key="1">
    <source>
        <dbReference type="EMBL" id="GMN26335.1"/>
    </source>
</evidence>
<dbReference type="Proteomes" id="UP001187192">
    <property type="component" value="Unassembled WGS sequence"/>
</dbReference>
<gene>
    <name evidence="1" type="ORF">TIFTF001_051509</name>
</gene>
<name>A0AA88CPX1_FICCA</name>
<dbReference type="PANTHER" id="PTHR33358">
    <property type="entry name" value="F-BOX PROTEIN WITH A DOMAIN PROTEIN"/>
    <property type="match status" value="1"/>
</dbReference>
<proteinExistence type="predicted"/>
<organism evidence="1 2">
    <name type="scientific">Ficus carica</name>
    <name type="common">Common fig</name>
    <dbReference type="NCBI Taxonomy" id="3494"/>
    <lineage>
        <taxon>Eukaryota</taxon>
        <taxon>Viridiplantae</taxon>
        <taxon>Streptophyta</taxon>
        <taxon>Embryophyta</taxon>
        <taxon>Tracheophyta</taxon>
        <taxon>Spermatophyta</taxon>
        <taxon>Magnoliopsida</taxon>
        <taxon>eudicotyledons</taxon>
        <taxon>Gunneridae</taxon>
        <taxon>Pentapetalae</taxon>
        <taxon>rosids</taxon>
        <taxon>fabids</taxon>
        <taxon>Rosales</taxon>
        <taxon>Moraceae</taxon>
        <taxon>Ficeae</taxon>
        <taxon>Ficus</taxon>
    </lineage>
</organism>
<dbReference type="Pfam" id="PF14476">
    <property type="entry name" value="Chloroplast_duf"/>
    <property type="match status" value="1"/>
</dbReference>
<sequence>MSGALAAVVNTLEHGGQVGMVFEMYRSSAGFYKHMEETIESTLEDAATDERENGELFEVKTALQLGRSLSELRDLASELSSSSELEQAQEEFASKLF</sequence>
<dbReference type="AlphaFoldDB" id="A0AA88CPX1"/>
<keyword evidence="2" id="KW-1185">Reference proteome</keyword>
<dbReference type="InterPro" id="IPR027949">
    <property type="entry name" value="Chloroplast_duf"/>
</dbReference>
<dbReference type="EMBL" id="BTGU01009612">
    <property type="protein sequence ID" value="GMN26335.1"/>
    <property type="molecule type" value="Genomic_DNA"/>
</dbReference>
<comment type="caution">
    <text evidence="1">The sequence shown here is derived from an EMBL/GenBank/DDBJ whole genome shotgun (WGS) entry which is preliminary data.</text>
</comment>
<reference evidence="1" key="1">
    <citation type="submission" date="2023-07" db="EMBL/GenBank/DDBJ databases">
        <title>draft genome sequence of fig (Ficus carica).</title>
        <authorList>
            <person name="Takahashi T."/>
            <person name="Nishimura K."/>
        </authorList>
    </citation>
    <scope>NUCLEOTIDE SEQUENCE</scope>
</reference>